<dbReference type="OrthoDB" id="345222at2"/>
<evidence type="ECO:0000313" key="3">
    <source>
        <dbReference type="Proteomes" id="UP000184211"/>
    </source>
</evidence>
<sequence length="445" mass="49603">MRNSFISTFRLLTFQSPVTPGFSYSAKVATIAVLFNIALRLSLQFIAAQPSAAFDLWGIPYFVTVVTAELGLLFSFIVLIARRVAPSQVITAYCLSASVFYLLATGQLLFEVSDLWLQWINFAIGWVFAIFFSLRVRKFVLNGSWRLSATILVSLIATGILITPYWEYRAVFFSEKLQDEQAETQYSRVPLEDLYYAQENLMATQLAKLQTRQSNAPHLFSIVAGGTAHQGVFRREVEKIPPILTSRFGENLTQLQLLNSNTEPFSYPLANKHNLRRVLSETAKAMNPEIDLALIYLSSHGSPDLFSLSFWDAFTTDMSAQDFSEMLDASGIQNAIIVISACYAGSFIDDISNPDRVVITAADAKSTSFGCSDDSEWTWFGRAYFEEGIAETPDFLAAFEIAKDRVQAWEIEGALSPSNPQIFVGEHMRAKIEAFSSVQSAASIQ</sequence>
<name>A0A1M5NHE8_9RHOB</name>
<feature type="transmembrane region" description="Helical" evidence="1">
    <location>
        <begin position="21"/>
        <end position="39"/>
    </location>
</feature>
<protein>
    <submittedName>
        <fullName evidence="2">Peptidase C13 family protein</fullName>
    </submittedName>
</protein>
<feature type="transmembrane region" description="Helical" evidence="1">
    <location>
        <begin position="146"/>
        <end position="166"/>
    </location>
</feature>
<feature type="transmembrane region" description="Helical" evidence="1">
    <location>
        <begin position="116"/>
        <end position="134"/>
    </location>
</feature>
<dbReference type="Proteomes" id="UP000184211">
    <property type="component" value="Unassembled WGS sequence"/>
</dbReference>
<dbReference type="GO" id="GO:0008233">
    <property type="term" value="F:peptidase activity"/>
    <property type="evidence" value="ECO:0007669"/>
    <property type="project" value="InterPro"/>
</dbReference>
<evidence type="ECO:0000313" key="2">
    <source>
        <dbReference type="EMBL" id="SHG88958.1"/>
    </source>
</evidence>
<proteinExistence type="predicted"/>
<dbReference type="InterPro" id="IPR001096">
    <property type="entry name" value="Peptidase_C13"/>
</dbReference>
<feature type="transmembrane region" description="Helical" evidence="1">
    <location>
        <begin position="92"/>
        <end position="110"/>
    </location>
</feature>
<feature type="transmembrane region" description="Helical" evidence="1">
    <location>
        <begin position="59"/>
        <end position="80"/>
    </location>
</feature>
<dbReference type="Pfam" id="PF01650">
    <property type="entry name" value="Peptidase_C13"/>
    <property type="match status" value="1"/>
</dbReference>
<keyword evidence="1" id="KW-1133">Transmembrane helix</keyword>
<reference evidence="3" key="1">
    <citation type="submission" date="2016-11" db="EMBL/GenBank/DDBJ databases">
        <authorList>
            <person name="Varghese N."/>
            <person name="Submissions S."/>
        </authorList>
    </citation>
    <scope>NUCLEOTIDE SEQUENCE [LARGE SCALE GENOMIC DNA]</scope>
    <source>
        <strain evidence="3">DSM 28223</strain>
    </source>
</reference>
<gene>
    <name evidence="2" type="ORF">SAMN04488044_1543</name>
</gene>
<dbReference type="STRING" id="870908.SAMN04488044_1543"/>
<dbReference type="GO" id="GO:0006508">
    <property type="term" value="P:proteolysis"/>
    <property type="evidence" value="ECO:0007669"/>
    <property type="project" value="InterPro"/>
</dbReference>
<dbReference type="Gene3D" id="3.40.50.1460">
    <property type="match status" value="1"/>
</dbReference>
<evidence type="ECO:0000256" key="1">
    <source>
        <dbReference type="SAM" id="Phobius"/>
    </source>
</evidence>
<organism evidence="2 3">
    <name type="scientific">Cognatishimia maritima</name>
    <dbReference type="NCBI Taxonomy" id="870908"/>
    <lineage>
        <taxon>Bacteria</taxon>
        <taxon>Pseudomonadati</taxon>
        <taxon>Pseudomonadota</taxon>
        <taxon>Alphaproteobacteria</taxon>
        <taxon>Rhodobacterales</taxon>
        <taxon>Paracoccaceae</taxon>
        <taxon>Cognatishimia</taxon>
    </lineage>
</organism>
<dbReference type="AlphaFoldDB" id="A0A1M5NHE8"/>
<keyword evidence="1" id="KW-0812">Transmembrane</keyword>
<accession>A0A1M5NHE8</accession>
<dbReference type="EMBL" id="FQWM01000002">
    <property type="protein sequence ID" value="SHG88958.1"/>
    <property type="molecule type" value="Genomic_DNA"/>
</dbReference>
<keyword evidence="3" id="KW-1185">Reference proteome</keyword>
<keyword evidence="1" id="KW-0472">Membrane</keyword>
<dbReference type="RefSeq" id="WP_084604783.1">
    <property type="nucleotide sequence ID" value="NZ_FQWM01000002.1"/>
</dbReference>